<dbReference type="GO" id="GO:0097527">
    <property type="term" value="P:necroptotic signaling pathway"/>
    <property type="evidence" value="ECO:0007669"/>
    <property type="project" value="TreeGrafter"/>
</dbReference>
<dbReference type="Gene3D" id="1.25.40.10">
    <property type="entry name" value="Tetratricopeptide repeat domain"/>
    <property type="match status" value="1"/>
</dbReference>
<dbReference type="GO" id="GO:0005524">
    <property type="term" value="F:ATP binding"/>
    <property type="evidence" value="ECO:0007669"/>
    <property type="project" value="UniProtKB-KW"/>
</dbReference>
<sequence length="524" mass="60863">MSNNIEPKVTENSDEQVNWIEDTISKSYFKYYEYNHFRNIQEIGFGSFKKVYRANWNDSHKYLVLKSFSNINNVTVKEIVNEVKHQYEMDFHENIILFYGITIENQDDDSKNCLLVMEYADNGTLRNYLKENFDSLDWNNKLSLALQLARAVSYLHDKGIVHHNLHSNNVLVHQGIIKLTDFGLSKRIEESSNLQSNFFGMVAYIDPKLFEQKRSNNHQTQSYSLNKKSNIYSVGVLLWEISSGRPPFCNEPSDISNIGLDLKILQGLREKPVANTPEDYVKIYIDCWNHEPDNRSIINEVIAKLNALILNKLSDEQPLNNNSLHEELFQLNKNFSKISIKEIEPSMSLNEDDFHLIVDDLIILLYNNFIEQESGKEEILKYLNNHDITPRQIYNWLLYNQTSSNSIVLLGDFISLKIEVNIDKQKAFELYQKASNLGNAYGISSLAYCYEVGNGTNLNKQKAFELYRKAAKLGYKIAQYNLAYMYENGYGSVKDINQAVYWYKKCAEQGDQDAQYKLEALLEE</sequence>
<dbReference type="Pfam" id="PF07714">
    <property type="entry name" value="PK_Tyr_Ser-Thr"/>
    <property type="match status" value="1"/>
</dbReference>
<dbReference type="SUPFAM" id="SSF56112">
    <property type="entry name" value="Protein kinase-like (PK-like)"/>
    <property type="match status" value="1"/>
</dbReference>
<keyword evidence="1" id="KW-0547">Nucleotide-binding</keyword>
<dbReference type="AlphaFoldDB" id="A0A015IKD4"/>
<comment type="caution">
    <text evidence="4">The sequence shown here is derived from an EMBL/GenBank/DDBJ whole genome shotgun (WGS) entry which is preliminary data.</text>
</comment>
<dbReference type="Pfam" id="PF08238">
    <property type="entry name" value="Sel1"/>
    <property type="match status" value="3"/>
</dbReference>
<dbReference type="PANTHER" id="PTHR44329">
    <property type="entry name" value="SERINE/THREONINE-PROTEIN KINASE TNNI3K-RELATED"/>
    <property type="match status" value="1"/>
</dbReference>
<evidence type="ECO:0000313" key="5">
    <source>
        <dbReference type="Proteomes" id="UP000022910"/>
    </source>
</evidence>
<dbReference type="PANTHER" id="PTHR44329:SF298">
    <property type="entry name" value="MIXED LINEAGE KINASE DOMAIN-LIKE PROTEIN"/>
    <property type="match status" value="1"/>
</dbReference>
<gene>
    <name evidence="4" type="ORF">RirG_233220</name>
</gene>
<dbReference type="InterPro" id="IPR011009">
    <property type="entry name" value="Kinase-like_dom_sf"/>
</dbReference>
<evidence type="ECO:0000256" key="1">
    <source>
        <dbReference type="ARBA" id="ARBA00022741"/>
    </source>
</evidence>
<keyword evidence="5" id="KW-1185">Reference proteome</keyword>
<reference evidence="4 5" key="1">
    <citation type="submission" date="2014-02" db="EMBL/GenBank/DDBJ databases">
        <title>Single nucleus genome sequencing reveals high similarity among nuclei of an endomycorrhizal fungus.</title>
        <authorList>
            <person name="Lin K."/>
            <person name="Geurts R."/>
            <person name="Zhang Z."/>
            <person name="Limpens E."/>
            <person name="Saunders D.G."/>
            <person name="Mu D."/>
            <person name="Pang E."/>
            <person name="Cao H."/>
            <person name="Cha H."/>
            <person name="Lin T."/>
            <person name="Zhou Q."/>
            <person name="Shang Y."/>
            <person name="Li Y."/>
            <person name="Ivanov S."/>
            <person name="Sharma T."/>
            <person name="Velzen R.V."/>
            <person name="Ruijter N.D."/>
            <person name="Aanen D.K."/>
            <person name="Win J."/>
            <person name="Kamoun S."/>
            <person name="Bisseling T."/>
            <person name="Huang S."/>
        </authorList>
    </citation>
    <scope>NUCLEOTIDE SEQUENCE [LARGE SCALE GENOMIC DNA]</scope>
    <source>
        <strain evidence="5">DAOM197198w</strain>
    </source>
</reference>
<dbReference type="InterPro" id="IPR006597">
    <property type="entry name" value="Sel1-like"/>
</dbReference>
<organism evidence="4 5">
    <name type="scientific">Rhizophagus irregularis (strain DAOM 197198w)</name>
    <name type="common">Glomus intraradices</name>
    <dbReference type="NCBI Taxonomy" id="1432141"/>
    <lineage>
        <taxon>Eukaryota</taxon>
        <taxon>Fungi</taxon>
        <taxon>Fungi incertae sedis</taxon>
        <taxon>Mucoromycota</taxon>
        <taxon>Glomeromycotina</taxon>
        <taxon>Glomeromycetes</taxon>
        <taxon>Glomerales</taxon>
        <taxon>Glomeraceae</taxon>
        <taxon>Rhizophagus</taxon>
    </lineage>
</organism>
<protein>
    <submittedName>
        <fullName evidence="4">Tpk3p</fullName>
    </submittedName>
</protein>
<evidence type="ECO:0000313" key="4">
    <source>
        <dbReference type="EMBL" id="EXX54580.1"/>
    </source>
</evidence>
<dbReference type="Gene3D" id="1.10.510.10">
    <property type="entry name" value="Transferase(Phosphotransferase) domain 1"/>
    <property type="match status" value="1"/>
</dbReference>
<evidence type="ECO:0000256" key="2">
    <source>
        <dbReference type="ARBA" id="ARBA00022840"/>
    </source>
</evidence>
<dbReference type="EMBL" id="JEMT01028459">
    <property type="protein sequence ID" value="EXX54580.1"/>
    <property type="molecule type" value="Genomic_DNA"/>
</dbReference>
<dbReference type="InterPro" id="IPR001245">
    <property type="entry name" value="Ser-Thr/Tyr_kinase_cat_dom"/>
</dbReference>
<dbReference type="InterPro" id="IPR000719">
    <property type="entry name" value="Prot_kinase_dom"/>
</dbReference>
<feature type="domain" description="Protein kinase" evidence="3">
    <location>
        <begin position="37"/>
        <end position="309"/>
    </location>
</feature>
<dbReference type="OrthoDB" id="635774at2759"/>
<proteinExistence type="predicted"/>
<dbReference type="SUPFAM" id="SSF81901">
    <property type="entry name" value="HCP-like"/>
    <property type="match status" value="1"/>
</dbReference>
<dbReference type="Proteomes" id="UP000022910">
    <property type="component" value="Unassembled WGS sequence"/>
</dbReference>
<dbReference type="PROSITE" id="PS50011">
    <property type="entry name" value="PROTEIN_KINASE_DOM"/>
    <property type="match status" value="1"/>
</dbReference>
<dbReference type="PRINTS" id="PR00109">
    <property type="entry name" value="TYRKINASE"/>
</dbReference>
<evidence type="ECO:0000259" key="3">
    <source>
        <dbReference type="PROSITE" id="PS50011"/>
    </source>
</evidence>
<keyword evidence="2" id="KW-0067">ATP-binding</keyword>
<name>A0A015IKD4_RHIIW</name>
<dbReference type="SMART" id="SM00671">
    <property type="entry name" value="SEL1"/>
    <property type="match status" value="3"/>
</dbReference>
<dbReference type="HOGENOM" id="CLU_000288_7_12_1"/>
<dbReference type="GO" id="GO:0004672">
    <property type="term" value="F:protein kinase activity"/>
    <property type="evidence" value="ECO:0007669"/>
    <property type="project" value="InterPro"/>
</dbReference>
<dbReference type="InterPro" id="IPR051681">
    <property type="entry name" value="Ser/Thr_Kinases-Pseudokinases"/>
</dbReference>
<dbReference type="InterPro" id="IPR011990">
    <property type="entry name" value="TPR-like_helical_dom_sf"/>
</dbReference>
<accession>A0A015IKD4</accession>